<dbReference type="InterPro" id="IPR001932">
    <property type="entry name" value="PPM-type_phosphatase-like_dom"/>
</dbReference>
<dbReference type="PANTHER" id="PTHR43156:SF2">
    <property type="entry name" value="STAGE II SPORULATION PROTEIN E"/>
    <property type="match status" value="1"/>
</dbReference>
<dbReference type="RefSeq" id="WP_184931672.1">
    <property type="nucleotide sequence ID" value="NZ_JACHJY010000007.1"/>
</dbReference>
<dbReference type="AlphaFoldDB" id="A0A7W7U2X3"/>
<dbReference type="SUPFAM" id="SSF81606">
    <property type="entry name" value="PP2C-like"/>
    <property type="match status" value="1"/>
</dbReference>
<feature type="domain" description="PPM-type phosphatase" evidence="3">
    <location>
        <begin position="82"/>
        <end position="315"/>
    </location>
</feature>
<keyword evidence="2" id="KW-1133">Transmembrane helix</keyword>
<evidence type="ECO:0000256" key="1">
    <source>
        <dbReference type="ARBA" id="ARBA00022801"/>
    </source>
</evidence>
<dbReference type="GO" id="GO:0016791">
    <property type="term" value="F:phosphatase activity"/>
    <property type="evidence" value="ECO:0007669"/>
    <property type="project" value="TreeGrafter"/>
</dbReference>
<keyword evidence="2" id="KW-0812">Transmembrane</keyword>
<feature type="transmembrane region" description="Helical" evidence="2">
    <location>
        <begin position="28"/>
        <end position="49"/>
    </location>
</feature>
<name>A0A7W7U2X3_9ACTN</name>
<keyword evidence="5" id="KW-1185">Reference proteome</keyword>
<evidence type="ECO:0000256" key="2">
    <source>
        <dbReference type="SAM" id="Phobius"/>
    </source>
</evidence>
<dbReference type="PANTHER" id="PTHR43156">
    <property type="entry name" value="STAGE II SPORULATION PROTEIN E-RELATED"/>
    <property type="match status" value="1"/>
</dbReference>
<keyword evidence="1" id="KW-0378">Hydrolase</keyword>
<evidence type="ECO:0000259" key="3">
    <source>
        <dbReference type="SMART" id="SM00331"/>
    </source>
</evidence>
<evidence type="ECO:0000313" key="5">
    <source>
        <dbReference type="Proteomes" id="UP000582643"/>
    </source>
</evidence>
<keyword evidence="2" id="KW-0472">Membrane</keyword>
<dbReference type="InterPro" id="IPR052016">
    <property type="entry name" value="Bact_Sigma-Reg"/>
</dbReference>
<evidence type="ECO:0000313" key="4">
    <source>
        <dbReference type="EMBL" id="MBB4983893.1"/>
    </source>
</evidence>
<dbReference type="InterPro" id="IPR036457">
    <property type="entry name" value="PPM-type-like_dom_sf"/>
</dbReference>
<protein>
    <submittedName>
        <fullName evidence="4">Serine phosphatase RsbU (Regulator of sigma subunit)</fullName>
    </submittedName>
</protein>
<comment type="caution">
    <text evidence="4">The sequence shown here is derived from an EMBL/GenBank/DDBJ whole genome shotgun (WGS) entry which is preliminary data.</text>
</comment>
<dbReference type="Gene3D" id="3.60.40.10">
    <property type="entry name" value="PPM-type phosphatase domain"/>
    <property type="match status" value="1"/>
</dbReference>
<gene>
    <name evidence="4" type="ORF">GGE06_004839</name>
</gene>
<dbReference type="Proteomes" id="UP000582643">
    <property type="component" value="Unassembled WGS sequence"/>
</dbReference>
<accession>A0A7W7U2X3</accession>
<dbReference type="Pfam" id="PF07228">
    <property type="entry name" value="SpoIIE"/>
    <property type="match status" value="1"/>
</dbReference>
<dbReference type="SMART" id="SM00331">
    <property type="entry name" value="PP2C_SIG"/>
    <property type="match status" value="1"/>
</dbReference>
<sequence>MAATATYTVLTITAYVVAHLPPFGPGPVEPVGLVLVVVGGLGALAVCSSKVRARHRARRVRAAADTTRQTVLRPLPPVWAGLEQAAVHTAADETARIGGDFYDIQPSPHGTRPVLGDVQGKGLDAVACAAALVGSFREAAAHERDLVDVAVRMDQRPRRHQEYVHALGGDENERFATAVLVQFPPVTATDRHATTAELVDCGHLTPLAVTPDRIRPLAGESALPLGMFELTGARPVGRSLSPAADETLLLYSDGVAEARDDNGEFHPLREDLAAALREDPGLAEPRRLVAHVRSAAARHAGGRLADDTTVLAVRRASTR</sequence>
<organism evidence="4 5">
    <name type="scientific">Streptomyces nymphaeiformis</name>
    <dbReference type="NCBI Taxonomy" id="2663842"/>
    <lineage>
        <taxon>Bacteria</taxon>
        <taxon>Bacillati</taxon>
        <taxon>Actinomycetota</taxon>
        <taxon>Actinomycetes</taxon>
        <taxon>Kitasatosporales</taxon>
        <taxon>Streptomycetaceae</taxon>
        <taxon>Streptomyces</taxon>
    </lineage>
</organism>
<dbReference type="EMBL" id="JACHJY010000007">
    <property type="protein sequence ID" value="MBB4983893.1"/>
    <property type="molecule type" value="Genomic_DNA"/>
</dbReference>
<reference evidence="4 5" key="1">
    <citation type="submission" date="2020-08" db="EMBL/GenBank/DDBJ databases">
        <title>Genomic Encyclopedia of Type Strains, Phase III (KMG-III): the genomes of soil and plant-associated and newly described type strains.</title>
        <authorList>
            <person name="Whitman W."/>
        </authorList>
    </citation>
    <scope>NUCLEOTIDE SEQUENCE [LARGE SCALE GENOMIC DNA]</scope>
    <source>
        <strain evidence="4 5">SFB5A</strain>
    </source>
</reference>
<proteinExistence type="predicted"/>